<keyword evidence="1" id="KW-0433">Leucine-rich repeat</keyword>
<proteinExistence type="predicted"/>
<evidence type="ECO:0000256" key="2">
    <source>
        <dbReference type="ARBA" id="ARBA00022737"/>
    </source>
</evidence>
<keyword evidence="3" id="KW-0175">Coiled coil</keyword>
<keyword evidence="5" id="KW-1185">Reference proteome</keyword>
<dbReference type="InterPro" id="IPR001611">
    <property type="entry name" value="Leu-rich_rpt"/>
</dbReference>
<dbReference type="InterPro" id="IPR025875">
    <property type="entry name" value="Leu-rich_rpt_4"/>
</dbReference>
<evidence type="ECO:0000313" key="4">
    <source>
        <dbReference type="EMBL" id="CAI2176549.1"/>
    </source>
</evidence>
<accession>A0A9W4WP55</accession>
<comment type="caution">
    <text evidence="4">The sequence shown here is derived from an EMBL/GenBank/DDBJ whole genome shotgun (WGS) entry which is preliminary data.</text>
</comment>
<feature type="coiled-coil region" evidence="3">
    <location>
        <begin position="396"/>
        <end position="564"/>
    </location>
</feature>
<evidence type="ECO:0000256" key="3">
    <source>
        <dbReference type="SAM" id="Coils"/>
    </source>
</evidence>
<dbReference type="AlphaFoldDB" id="A0A9W4WP55"/>
<evidence type="ECO:0000256" key="1">
    <source>
        <dbReference type="ARBA" id="ARBA00022614"/>
    </source>
</evidence>
<dbReference type="InterPro" id="IPR032675">
    <property type="entry name" value="LRR_dom_sf"/>
</dbReference>
<dbReference type="PROSITE" id="PS51450">
    <property type="entry name" value="LRR"/>
    <property type="match status" value="1"/>
</dbReference>
<protein>
    <submittedName>
        <fullName evidence="4">4223_t:CDS:1</fullName>
    </submittedName>
</protein>
<gene>
    <name evidence="4" type="ORF">FWILDA_LOCUS7638</name>
</gene>
<name>A0A9W4WP55_9GLOM</name>
<keyword evidence="2" id="KW-0677">Repeat</keyword>
<dbReference type="Gene3D" id="3.80.10.10">
    <property type="entry name" value="Ribonuclease Inhibitor"/>
    <property type="match status" value="2"/>
</dbReference>
<feature type="coiled-coil region" evidence="3">
    <location>
        <begin position="635"/>
        <end position="669"/>
    </location>
</feature>
<dbReference type="SMART" id="SM00364">
    <property type="entry name" value="LRR_BAC"/>
    <property type="match status" value="2"/>
</dbReference>
<dbReference type="Proteomes" id="UP001153678">
    <property type="component" value="Unassembled WGS sequence"/>
</dbReference>
<evidence type="ECO:0000313" key="5">
    <source>
        <dbReference type="Proteomes" id="UP001153678"/>
    </source>
</evidence>
<dbReference type="EMBL" id="CAMKVN010001518">
    <property type="protein sequence ID" value="CAI2176549.1"/>
    <property type="molecule type" value="Genomic_DNA"/>
</dbReference>
<organism evidence="4 5">
    <name type="scientific">Funneliformis geosporum</name>
    <dbReference type="NCBI Taxonomy" id="1117311"/>
    <lineage>
        <taxon>Eukaryota</taxon>
        <taxon>Fungi</taxon>
        <taxon>Fungi incertae sedis</taxon>
        <taxon>Mucoromycota</taxon>
        <taxon>Glomeromycotina</taxon>
        <taxon>Glomeromycetes</taxon>
        <taxon>Glomerales</taxon>
        <taxon>Glomeraceae</taxon>
        <taxon>Funneliformis</taxon>
    </lineage>
</organism>
<dbReference type="SUPFAM" id="SSF52058">
    <property type="entry name" value="L domain-like"/>
    <property type="match status" value="1"/>
</dbReference>
<dbReference type="Pfam" id="PF12799">
    <property type="entry name" value="LRR_4"/>
    <property type="match status" value="1"/>
</dbReference>
<sequence>MEYSDIYRNLDCFNSFQSSLIRIVKTYYFGLVCKLTGQGNLLPIWFNFVKILINHGKVAIVYYGGHLQLAQVVDGYQTQTDQDKSKKRITIEFEKDPGKEGWKNPLNSYEHGFIGEVESRFFFKVGMRHNPFAKEERQNNPEIPALLIENQTTQLLAHVNNYQNNNNYPIINNDKNHEQEKVWHPNQLRILTNFDLNIATLLKRKITEGVFLEVESNVEVLKYTLIDEVMGELYPEDIREKITKLDLTQKGLRGSLDLRGFGNLEELTINMDYLENLEHLTELDISYNPHIKLGLESLKNLEKLELIVHPEVISEDNGKIIQKINECLNESHGYLKFLNEKGYTDRDLENKIKLLETKSREMIISDSSWLEGKMRRGKFYFLAQIAEILELQRNIEEISKVKFEEYENRIKELEERKKKQEEEEKKLLTEINQWEINFQHLQQVKDNEIENKNARIDEQNKKIKKAVDLLEKQKADIEKKQKDIQKLEEKIKNIHPQDAHVMSFLAHLQEDLKSELANKKEIEKQVKDLEKQQAEDKLARDKEIEELKERVKVLEKTELNEKEVRLIELLFEISERKTPIAYERDEFIKNEKVKELIKILSSTSTTKKIGRYIIREICNNFYMLNCYYLQKITVLTKTIKELTEVKMKREKSEERLKKQSEEFLQVQQMNQVVYEILGEYSQKTGLLLRSQEVIRKLKEEKEKNDIPPMEWGLRRYKNLTTLYCQNNQLTSLPTLPSSLTTLYCQNNQLTSLPTLPSSLTVLHCYNNPNLKNVVIDIQKLSKLSSNGLAIDILGKNNKVINYTFTCNNCGGEKPITELAKTVEVFMDEPIKTCRECYDFYHNPPKEKKKKENFLCAFCKFEVISVKYRKRVGVSEPNELGLKNGETYNFCSTCNKKVKEYVEDKKGDPEI</sequence>
<reference evidence="4" key="1">
    <citation type="submission" date="2022-08" db="EMBL/GenBank/DDBJ databases">
        <authorList>
            <person name="Kallberg Y."/>
            <person name="Tangrot J."/>
            <person name="Rosling A."/>
        </authorList>
    </citation>
    <scope>NUCLEOTIDE SEQUENCE</scope>
    <source>
        <strain evidence="4">Wild A</strain>
    </source>
</reference>